<evidence type="ECO:0000256" key="1">
    <source>
        <dbReference type="SAM" id="MobiDB-lite"/>
    </source>
</evidence>
<dbReference type="RefSeq" id="WP_121061266.1">
    <property type="nucleotide sequence ID" value="NZ_RCDB01000005.1"/>
</dbReference>
<organism evidence="2 3">
    <name type="scientific">Microbacterium telephonicum</name>
    <dbReference type="NCBI Taxonomy" id="1714841"/>
    <lineage>
        <taxon>Bacteria</taxon>
        <taxon>Bacillati</taxon>
        <taxon>Actinomycetota</taxon>
        <taxon>Actinomycetes</taxon>
        <taxon>Micrococcales</taxon>
        <taxon>Microbacteriaceae</taxon>
        <taxon>Microbacterium</taxon>
    </lineage>
</organism>
<protein>
    <submittedName>
        <fullName evidence="2">Uncharacterized protein</fullName>
    </submittedName>
</protein>
<proteinExistence type="predicted"/>
<name>A0A498BTY4_9MICO</name>
<feature type="region of interest" description="Disordered" evidence="1">
    <location>
        <begin position="1"/>
        <end position="56"/>
    </location>
</feature>
<sequence>MAIKKRTPVDPAKIEAFGAAADAPTQEVEAPAPAPKAQPASRPAPRATSAGEWPEGTSKTFLLRWSKNPELPALLAEVAELEDRTQQKTALRALQRGLEVIRAEHKG</sequence>
<reference evidence="2 3" key="1">
    <citation type="journal article" date="2015" name="Stand. Genomic Sci.">
        <title>Genomic Encyclopedia of Bacterial and Archaeal Type Strains, Phase III: the genomes of soil and plant-associated and newly described type strains.</title>
        <authorList>
            <person name="Whitman W.B."/>
            <person name="Woyke T."/>
            <person name="Klenk H.P."/>
            <person name="Zhou Y."/>
            <person name="Lilburn T.G."/>
            <person name="Beck B.J."/>
            <person name="De Vos P."/>
            <person name="Vandamme P."/>
            <person name="Eisen J.A."/>
            <person name="Garrity G."/>
            <person name="Hugenholtz P."/>
            <person name="Kyrpides N.C."/>
        </authorList>
    </citation>
    <scope>NUCLEOTIDE SEQUENCE [LARGE SCALE GENOMIC DNA]</scope>
    <source>
        <strain evidence="2 3">S2T63</strain>
    </source>
</reference>
<evidence type="ECO:0000313" key="3">
    <source>
        <dbReference type="Proteomes" id="UP000273158"/>
    </source>
</evidence>
<gene>
    <name evidence="2" type="ORF">C7474_2967</name>
</gene>
<keyword evidence="3" id="KW-1185">Reference proteome</keyword>
<dbReference type="EMBL" id="RCDB01000005">
    <property type="protein sequence ID" value="RLK46429.1"/>
    <property type="molecule type" value="Genomic_DNA"/>
</dbReference>
<comment type="caution">
    <text evidence="2">The sequence shown here is derived from an EMBL/GenBank/DDBJ whole genome shotgun (WGS) entry which is preliminary data.</text>
</comment>
<evidence type="ECO:0000313" key="2">
    <source>
        <dbReference type="EMBL" id="RLK46429.1"/>
    </source>
</evidence>
<feature type="compositionally biased region" description="Low complexity" evidence="1">
    <location>
        <begin position="35"/>
        <end position="50"/>
    </location>
</feature>
<accession>A0A498BTY4</accession>
<dbReference type="Proteomes" id="UP000273158">
    <property type="component" value="Unassembled WGS sequence"/>
</dbReference>
<dbReference type="AlphaFoldDB" id="A0A498BTY4"/>